<dbReference type="EMBL" id="FMHV01000002">
    <property type="protein sequence ID" value="SCL36554.1"/>
    <property type="molecule type" value="Genomic_DNA"/>
</dbReference>
<feature type="compositionally biased region" description="Polar residues" evidence="1">
    <location>
        <begin position="405"/>
        <end position="416"/>
    </location>
</feature>
<accession>A0A1C6T437</accession>
<dbReference type="Pfam" id="PF18928">
    <property type="entry name" value="DUF5677"/>
    <property type="match status" value="1"/>
</dbReference>
<dbReference type="InterPro" id="IPR043733">
    <property type="entry name" value="DUF5677"/>
</dbReference>
<gene>
    <name evidence="2" type="ORF">GA0070624_5585</name>
</gene>
<dbReference type="AlphaFoldDB" id="A0A1C6T437"/>
<sequence>MSWGFTMDSRSSRLAGYPSHGEGIKVSDESIVLNFLNNRAAQAKDHTTLNPEELIEEAMSQAETLAPDFIQSIRRSANDRIASRRKTARAARRAIGTDWAATVKSFDELLATSEEIHQRSLAAMIRGFGKRDEAEKVIRSHGRWLAGKNLKVLMTLTIHARACRTATEIAPLVFAGFDDGAFARLRTLYEIGVIHRIIGTGPYEVCERYHCYSAVEYLDDLRDQRRYGAQVGWLPPSDEMIAEAEQDAQEVYSLYGPDIRRPYEWARPLFPNKPGRITFADLDKHATNNGLRALYLTGNHGIHAGAYVALSNVDTKKSYLNSTRPSGRIENFELLIRGAVTLLELVSIATCRQVAAEYQLLDEAFAQAVMEEAAEGVFRSLQADVQQREERMHCRDRGNGDRSSAEGTSSHPSSASKRPRQRDPNGDSAPSSAPTNHKPSTTGPPIGIGTDGRV</sequence>
<evidence type="ECO:0000313" key="2">
    <source>
        <dbReference type="EMBL" id="SCL36554.1"/>
    </source>
</evidence>
<protein>
    <submittedName>
        <fullName evidence="2">Uncharacterized protein</fullName>
    </submittedName>
</protein>
<organism evidence="2 3">
    <name type="scientific">Micromonospora rhizosphaerae</name>
    <dbReference type="NCBI Taxonomy" id="568872"/>
    <lineage>
        <taxon>Bacteria</taxon>
        <taxon>Bacillati</taxon>
        <taxon>Actinomycetota</taxon>
        <taxon>Actinomycetes</taxon>
        <taxon>Micromonosporales</taxon>
        <taxon>Micromonosporaceae</taxon>
        <taxon>Micromonospora</taxon>
    </lineage>
</organism>
<dbReference type="RefSeq" id="WP_141715205.1">
    <property type="nucleotide sequence ID" value="NZ_FMHV01000002.1"/>
</dbReference>
<keyword evidence="3" id="KW-1185">Reference proteome</keyword>
<dbReference type="Proteomes" id="UP000199413">
    <property type="component" value="Unassembled WGS sequence"/>
</dbReference>
<feature type="compositionally biased region" description="Polar residues" evidence="1">
    <location>
        <begin position="428"/>
        <end position="440"/>
    </location>
</feature>
<dbReference type="OrthoDB" id="7531258at2"/>
<name>A0A1C6T437_9ACTN</name>
<feature type="region of interest" description="Disordered" evidence="1">
    <location>
        <begin position="388"/>
        <end position="454"/>
    </location>
</feature>
<evidence type="ECO:0000313" key="3">
    <source>
        <dbReference type="Proteomes" id="UP000199413"/>
    </source>
</evidence>
<evidence type="ECO:0000256" key="1">
    <source>
        <dbReference type="SAM" id="MobiDB-lite"/>
    </source>
</evidence>
<feature type="compositionally biased region" description="Basic and acidic residues" evidence="1">
    <location>
        <begin position="388"/>
        <end position="404"/>
    </location>
</feature>
<proteinExistence type="predicted"/>
<reference evidence="3" key="1">
    <citation type="submission" date="2016-06" db="EMBL/GenBank/DDBJ databases">
        <authorList>
            <person name="Varghese N."/>
            <person name="Submissions Spin"/>
        </authorList>
    </citation>
    <scope>NUCLEOTIDE SEQUENCE [LARGE SCALE GENOMIC DNA]</scope>
    <source>
        <strain evidence="3">DSM 45431</strain>
    </source>
</reference>